<name>A0ABQ1KWZ1_9GAMM</name>
<keyword evidence="3" id="KW-1185">Reference proteome</keyword>
<comment type="caution">
    <text evidence="2">The sequence shown here is derived from an EMBL/GenBank/DDBJ whole genome shotgun (WGS) entry which is preliminary data.</text>
</comment>
<reference evidence="3" key="1">
    <citation type="journal article" date="2019" name="Int. J. Syst. Evol. Microbiol.">
        <title>The Global Catalogue of Microorganisms (GCM) 10K type strain sequencing project: providing services to taxonomists for standard genome sequencing and annotation.</title>
        <authorList>
            <consortium name="The Broad Institute Genomics Platform"/>
            <consortium name="The Broad Institute Genome Sequencing Center for Infectious Disease"/>
            <person name="Wu L."/>
            <person name="Ma J."/>
        </authorList>
    </citation>
    <scope>NUCLEOTIDE SEQUENCE [LARGE SCALE GENOMIC DNA]</scope>
    <source>
        <strain evidence="3">CGMCC 1.15341</strain>
    </source>
</reference>
<protein>
    <submittedName>
        <fullName evidence="2">Uncharacterized protein</fullName>
    </submittedName>
</protein>
<accession>A0ABQ1KWZ1</accession>
<sequence>MGIKNFFVRSESIKNGLNGLAVYLRYLEDSKHKNHLKTNNIYALLNNADYFFSSVARDFNKACVEVAANKKGGRPPTVTAQSFCLSMPASIQPTRQEWVEISKSVLKEVSRIIDVDYKVLVKHTFINVHDQNNSHLNILIPRRINGKSYAVELSRPSTTNVLKSIFNGLVYKIYGLDRNYYKPEMIGRTNGKLQSIKEEKNSILIIERNIKKLSEQIDKYVNALLLNDMNQYRRQRNRMQRTVEQLKEYDFMSDVRDVLSIYNKIIEDECIGNSRKNRKRTGPKP</sequence>
<dbReference type="EMBL" id="BMIJ01000009">
    <property type="protein sequence ID" value="GGC08970.1"/>
    <property type="molecule type" value="Genomic_DNA"/>
</dbReference>
<evidence type="ECO:0000313" key="3">
    <source>
        <dbReference type="Proteomes" id="UP000629025"/>
    </source>
</evidence>
<dbReference type="RefSeq" id="WP_188751524.1">
    <property type="nucleotide sequence ID" value="NZ_BMIJ01000009.1"/>
</dbReference>
<evidence type="ECO:0000313" key="2">
    <source>
        <dbReference type="EMBL" id="GGC08970.1"/>
    </source>
</evidence>
<dbReference type="Proteomes" id="UP000629025">
    <property type="component" value="Unassembled WGS sequence"/>
</dbReference>
<keyword evidence="1" id="KW-0175">Coiled coil</keyword>
<feature type="coiled-coil region" evidence="1">
    <location>
        <begin position="196"/>
        <end position="249"/>
    </location>
</feature>
<organism evidence="2 3">
    <name type="scientific">Marinobacterium zhoushanense</name>
    <dbReference type="NCBI Taxonomy" id="1679163"/>
    <lineage>
        <taxon>Bacteria</taxon>
        <taxon>Pseudomonadati</taxon>
        <taxon>Pseudomonadota</taxon>
        <taxon>Gammaproteobacteria</taxon>
        <taxon>Oceanospirillales</taxon>
        <taxon>Oceanospirillaceae</taxon>
        <taxon>Marinobacterium</taxon>
    </lineage>
</organism>
<evidence type="ECO:0000256" key="1">
    <source>
        <dbReference type="SAM" id="Coils"/>
    </source>
</evidence>
<gene>
    <name evidence="2" type="ORF">GCM10011352_39170</name>
</gene>
<proteinExistence type="predicted"/>